<keyword evidence="2" id="KW-1185">Reference proteome</keyword>
<dbReference type="Proteomes" id="UP001235939">
    <property type="component" value="Chromosome 01"/>
</dbReference>
<sequence>MRSRKTFQDLFSLSFQIPALSSKMVYFIIINNPQLIDINLLSMLAHSKDSGVLNRTLLFLFSDHGFRMGPFRQTTKGQLESRLPAGFLMTPPSLLKRWPEAKENLKANEHVLLTTWIFPWEEVRPNQFPLDILNI</sequence>
<organism evidence="1 2">
    <name type="scientific">Cordylochernes scorpioides</name>
    <dbReference type="NCBI Taxonomy" id="51811"/>
    <lineage>
        <taxon>Eukaryota</taxon>
        <taxon>Metazoa</taxon>
        <taxon>Ecdysozoa</taxon>
        <taxon>Arthropoda</taxon>
        <taxon>Chelicerata</taxon>
        <taxon>Arachnida</taxon>
        <taxon>Pseudoscorpiones</taxon>
        <taxon>Cheliferoidea</taxon>
        <taxon>Chernetidae</taxon>
        <taxon>Cordylochernes</taxon>
    </lineage>
</organism>
<gene>
    <name evidence="1" type="ORF">LAZ67_1005065</name>
</gene>
<dbReference type="InterPro" id="IPR017850">
    <property type="entry name" value="Alkaline_phosphatase_core_sf"/>
</dbReference>
<evidence type="ECO:0000313" key="2">
    <source>
        <dbReference type="Proteomes" id="UP001235939"/>
    </source>
</evidence>
<dbReference type="Pfam" id="PF02995">
    <property type="entry name" value="DUF229"/>
    <property type="match status" value="1"/>
</dbReference>
<evidence type="ECO:0008006" key="3">
    <source>
        <dbReference type="Google" id="ProtNLM"/>
    </source>
</evidence>
<dbReference type="SUPFAM" id="SSF53649">
    <property type="entry name" value="Alkaline phosphatase-like"/>
    <property type="match status" value="1"/>
</dbReference>
<protein>
    <recommendedName>
        <fullName evidence="3">Sulfatase N-terminal domain-containing protein</fullName>
    </recommendedName>
</protein>
<accession>A0ABY6JXV0</accession>
<evidence type="ECO:0000313" key="1">
    <source>
        <dbReference type="EMBL" id="UYV61497.1"/>
    </source>
</evidence>
<dbReference type="PANTHER" id="PTHR10974:SF1">
    <property type="entry name" value="FI08016P-RELATED"/>
    <property type="match status" value="1"/>
</dbReference>
<reference evidence="1 2" key="1">
    <citation type="submission" date="2022-01" db="EMBL/GenBank/DDBJ databases">
        <title>A chromosomal length assembly of Cordylochernes scorpioides.</title>
        <authorList>
            <person name="Zeh D."/>
            <person name="Zeh J."/>
        </authorList>
    </citation>
    <scope>NUCLEOTIDE SEQUENCE [LARGE SCALE GENOMIC DNA]</scope>
    <source>
        <strain evidence="1">IN4F17</strain>
        <tissue evidence="1">Whole Body</tissue>
    </source>
</reference>
<dbReference type="InterPro" id="IPR004245">
    <property type="entry name" value="DUF229"/>
</dbReference>
<dbReference type="PANTHER" id="PTHR10974">
    <property type="entry name" value="FI08016P-RELATED"/>
    <property type="match status" value="1"/>
</dbReference>
<dbReference type="EMBL" id="CP092863">
    <property type="protein sequence ID" value="UYV61497.1"/>
    <property type="molecule type" value="Genomic_DNA"/>
</dbReference>
<name>A0ABY6JXV0_9ARAC</name>
<proteinExistence type="predicted"/>